<proteinExistence type="predicted"/>
<feature type="region of interest" description="Disordered" evidence="14">
    <location>
        <begin position="481"/>
        <end position="501"/>
    </location>
</feature>
<dbReference type="InterPro" id="IPR026054">
    <property type="entry name" value="Nucleoporin"/>
</dbReference>
<evidence type="ECO:0000256" key="1">
    <source>
        <dbReference type="ARBA" id="ARBA00004567"/>
    </source>
</evidence>
<comment type="subunit">
    <text evidence="10">Homodimer. Part of the nuclear pore complex (NPC). Interacts with NUP88. Interacts with ZFP36; this interaction increases upon lipopolysaccharide (LPS) stimulation. Interacts with DDX19. Interacts with XPO1. Interacts with XPO5.</text>
</comment>
<evidence type="ECO:0000256" key="2">
    <source>
        <dbReference type="ARBA" id="ARBA00022448"/>
    </source>
</evidence>
<feature type="compositionally biased region" description="Polar residues" evidence="14">
    <location>
        <begin position="651"/>
        <end position="680"/>
    </location>
</feature>
<dbReference type="GeneID" id="102031442"/>
<feature type="compositionally biased region" description="Low complexity" evidence="14">
    <location>
        <begin position="450"/>
        <end position="460"/>
    </location>
</feature>
<reference evidence="17" key="1">
    <citation type="submission" date="2025-08" db="UniProtKB">
        <authorList>
            <consortium name="RefSeq"/>
        </authorList>
    </citation>
    <scope>IDENTIFICATION</scope>
</reference>
<dbReference type="PANTHER" id="PTHR23193:SF21">
    <property type="entry name" value="NUCLEAR PORE COMPLEX PROTEIN NUP214"/>
    <property type="match status" value="1"/>
</dbReference>
<feature type="compositionally biased region" description="Polar residues" evidence="14">
    <location>
        <begin position="1158"/>
        <end position="1167"/>
    </location>
</feature>
<feature type="domain" description="Nucleoporin Nup159/Nup146 N-terminal" evidence="15">
    <location>
        <begin position="35"/>
        <end position="399"/>
    </location>
</feature>
<keyword evidence="6" id="KW-0811">Translocation</keyword>
<feature type="compositionally biased region" description="Polar residues" evidence="14">
    <location>
        <begin position="1239"/>
        <end position="1250"/>
    </location>
</feature>
<evidence type="ECO:0000256" key="8">
    <source>
        <dbReference type="ARBA" id="ARBA00023242"/>
    </source>
</evidence>
<dbReference type="CTD" id="8021"/>
<feature type="region of interest" description="Disordered" evidence="14">
    <location>
        <begin position="427"/>
        <end position="469"/>
    </location>
</feature>
<feature type="region of interest" description="Disordered" evidence="14">
    <location>
        <begin position="978"/>
        <end position="1007"/>
    </location>
</feature>
<organism evidence="16 17">
    <name type="scientific">Geospiza fortis</name>
    <name type="common">Medium ground-finch</name>
    <dbReference type="NCBI Taxonomy" id="48883"/>
    <lineage>
        <taxon>Eukaryota</taxon>
        <taxon>Metazoa</taxon>
        <taxon>Chordata</taxon>
        <taxon>Craniata</taxon>
        <taxon>Vertebrata</taxon>
        <taxon>Euteleostomi</taxon>
        <taxon>Archelosauria</taxon>
        <taxon>Archosauria</taxon>
        <taxon>Dinosauria</taxon>
        <taxon>Saurischia</taxon>
        <taxon>Theropoda</taxon>
        <taxon>Coelurosauria</taxon>
        <taxon>Aves</taxon>
        <taxon>Neognathae</taxon>
        <taxon>Neoaves</taxon>
        <taxon>Telluraves</taxon>
        <taxon>Australaves</taxon>
        <taxon>Passeriformes</taxon>
        <taxon>Thraupidae</taxon>
        <taxon>Geospiza</taxon>
    </lineage>
</organism>
<sequence length="2091" mass="212666">MDKVPESGFMGAKKYDFQFRALKKVRIFDSPDDLPKERSSLLAVSNKYGLVFAGGGTSLQIFHTRDLLMQKQLGEDPNKIVENIQSTLVPMKFPVQHLALSCDNLTLSVCMMSSEVGSFISFFDVRTFLNQAKQQKHAFACHKLAKDSGGAAMVNDLKWNPASATMVAICLSDGSISVLQVTDSVKVYATLPSSAAVTSVCWSPKGKQLAAGRQNGTVVQYLPNLQEKKVIPCPPFYDSDNPVKVLDVLWISTYVFAIVYAEADGTLEMSPQVVIAILPKKEEKRPEKFVNFMEPCYTSCTERQHHYFLNFVEEWDLVLAASAASTEVSILARQGDQNWESWVLEDSSRAELPLTDKSDDTLPVGVAVDYTSNMPIVISDEKILAPAPVLILLSTDGVLCPFHMINQNPGVRSLIVTPEPLQLAGERVPKAAGSAAASPTTPPTSLKPDTAPAVAPTVPTSSQPPAGSGAAVFSFMPSAVKAPGSTGSDPPPYSFATDASKQAQTPALTGLATFSFSSASSKASMTPASVGSTTTAPATSFPFGSLNFKPAADSSSGPLLSTAPAAQKSSFAPSASSVKANLNEKFSAVDTSSPTSSSGQSTSTMFSFSTSSKTAPGGSLSQSTPVAAPPATPLKTSSPVPATVARPAQNPPSASLVQKTAKVTPSAAKPSSTQGKSALPSTALEKQTHQWKESDPVIAGIREEIAHFQKEMEELKARTSKACFQVGTPEEMKMLRTESEDLHTFLLEIKETTESLHGDISILKTTLLEGFAGVEEAKEQNEQNRSSGYLHLLYKKPLDPKSEAQLQEIRRLHQYVKFAVQDVNDVLDLEWDQHLEQKRKQKRLIVPERETLFNTLANNREIINQQRKRLNHLVNSLQQLRLYNQTSQWSVPSDAPLNSAQSFDSDLESLRNDLMKTTLKSHAKPLPKAPAKLSPVKQAQLRNFLAKRKTPPIRSTAPASLSRSAFLSTRYYEDLDEVSSTSSVSQSLENDDSQAVDQEEEAAPVQVPRHAPVVRTPSIQPGLMAQSPSFGKPHLSLGTLLPTSSNRIIPQGADSTMLATKTVKHGAPAPTVTVPAPQAAAAAALQRQMAANQSPAVSTSLTESTLKNVPQVVNVRELKSTALTPAASAVIGSSVPHSAAQAVHQVLATVATNQAKQTPLTNSMKSQTPPSSVCAPPPVASTAAPTSSGSKISGQGTVKTVTAVSSTVTSVQATTSQLNKTSLFSSAGSVFNFSGVTSAASSQTPPSLAPSQAPAKESAQPDSFLFAGSSKLGAIPEASSFVFGSHKPASAPGGVVGGSSSADGTQSTKAAATSSSAPPTTSGKLDIAPSKPGDHLFQGNLAGETLGSFSGLRVGQVDDNSKTISKAPPTSVAGTQSTKVSTISSGFNFTAPLTLGKAGEAASTSVTSAGSSSLSVSTSATGSLFGNVQLTSTGSSGVFNLGSSGGSKPTFSFGIQQTNSMSTSTSAPSTLPASASLSFGGFSSSSQTAVPAATSTKSAGDAKLPPGSEKTSENEAGAAGSSPAVPQPQAQLSEPLKEPALPQATAGDAVPEGSGTTVAPPAPDPVAAPTSTSDLKAPVPAAVSTAAPPDQNVSAATSTASVASPASPAEATGALAATSDVTTGVQSPAVGASVFAPTSAGSSVFSQPPSSSSSGSAFTQPAGEAAATPSTPPVFGQLPAGTTASSPFGQLTTSTLSTATATSQAATSGFGASAFGTTTTGGFGQPAFGQAPVFGQPASSSSSGFTFSQSGFGTMPAFGQPAASTAASSSGNVFGAPASTNSASSFSFGQPASTGGVLFGQSSPPVFGQSTGFGQGGSVFGSTAAVTTTTSSAGFSFCQASGFGSSNTGSVFGQAANTGGTVFGQQPSSSSGSLFGAGSGGRGGGFFSGLGGKPSQDAANKNPFSSSSGGFGSAASQNSSSLFGNSGAKTFGFGSSSFGEQKPTGTFSSGGGSVASQGFGFSSPNKAGGFGAAPVFGSPPTFGGSPGFGGVPAFGSAPTFSSPLGSTGGKVFGEGTAAASAGGFGFGGTSNNTASFGTLANQNTPTFGSLSQQGTGFGTQSSGFSAFGTGGGGFGFGSPNTSSSGFSGWRS</sequence>
<dbReference type="Gene3D" id="2.130.10.10">
    <property type="entry name" value="YVTN repeat-like/Quinoprotein amine dehydrogenase"/>
    <property type="match status" value="1"/>
</dbReference>
<evidence type="ECO:0000256" key="9">
    <source>
        <dbReference type="ARBA" id="ARBA00055090"/>
    </source>
</evidence>
<dbReference type="InterPro" id="IPR039462">
    <property type="entry name" value="Nup159/Nup146_N"/>
</dbReference>
<dbReference type="OrthoDB" id="248320at2759"/>
<gene>
    <name evidence="17" type="primary">NUP214</name>
</gene>
<evidence type="ECO:0000256" key="4">
    <source>
        <dbReference type="ARBA" id="ARBA00022816"/>
    </source>
</evidence>
<keyword evidence="5" id="KW-0653">Protein transport</keyword>
<evidence type="ECO:0000313" key="17">
    <source>
        <dbReference type="RefSeq" id="XP_014162597.1"/>
    </source>
</evidence>
<dbReference type="RefSeq" id="XP_014162597.1">
    <property type="nucleotide sequence ID" value="XM_014307122.1"/>
</dbReference>
<evidence type="ECO:0000256" key="11">
    <source>
        <dbReference type="ARBA" id="ARBA00068360"/>
    </source>
</evidence>
<evidence type="ECO:0000313" key="16">
    <source>
        <dbReference type="Proteomes" id="UP000504602"/>
    </source>
</evidence>
<feature type="region of interest" description="Disordered" evidence="14">
    <location>
        <begin position="1239"/>
        <end position="1260"/>
    </location>
</feature>
<feature type="compositionally biased region" description="Low complexity" evidence="14">
    <location>
        <begin position="1462"/>
        <end position="1486"/>
    </location>
</feature>
<feature type="region of interest" description="Disordered" evidence="14">
    <location>
        <begin position="1639"/>
        <end position="1689"/>
    </location>
</feature>
<dbReference type="InterPro" id="IPR015943">
    <property type="entry name" value="WD40/YVTN_repeat-like_dom_sf"/>
</dbReference>
<keyword evidence="16" id="KW-1185">Reference proteome</keyword>
<feature type="region of interest" description="Disordered" evidence="14">
    <location>
        <begin position="588"/>
        <end position="693"/>
    </location>
</feature>
<evidence type="ECO:0000256" key="10">
    <source>
        <dbReference type="ARBA" id="ARBA00063892"/>
    </source>
</evidence>
<dbReference type="SMART" id="SM00320">
    <property type="entry name" value="WD40"/>
    <property type="match status" value="2"/>
</dbReference>
<evidence type="ECO:0000256" key="14">
    <source>
        <dbReference type="SAM" id="MobiDB-lite"/>
    </source>
</evidence>
<keyword evidence="4" id="KW-0509">mRNA transport</keyword>
<dbReference type="FunFam" id="2.130.10.10:FF:000142">
    <property type="entry name" value="Nuclear pore complex protein Nup214"/>
    <property type="match status" value="1"/>
</dbReference>
<feature type="region of interest" description="Disordered" evidence="14">
    <location>
        <begin position="1292"/>
        <end position="1336"/>
    </location>
</feature>
<keyword evidence="7" id="KW-0906">Nuclear pore complex</keyword>
<feature type="compositionally biased region" description="Low complexity" evidence="14">
    <location>
        <begin position="1567"/>
        <end position="1607"/>
    </location>
</feature>
<feature type="compositionally biased region" description="Low complexity" evidence="14">
    <location>
        <begin position="978"/>
        <end position="987"/>
    </location>
</feature>
<feature type="compositionally biased region" description="Acidic residues" evidence="14">
    <location>
        <begin position="989"/>
        <end position="1002"/>
    </location>
</feature>
<feature type="region of interest" description="Disordered" evidence="14">
    <location>
        <begin position="1450"/>
        <end position="1607"/>
    </location>
</feature>
<feature type="compositionally biased region" description="Low complexity" evidence="14">
    <location>
        <begin position="588"/>
        <end position="614"/>
    </location>
</feature>
<name>A0A6I9Z5Q6_GEOFO</name>
<feature type="compositionally biased region" description="Low complexity" evidence="14">
    <location>
        <begin position="1168"/>
        <end position="1190"/>
    </location>
</feature>
<dbReference type="GO" id="GO:0005643">
    <property type="term" value="C:nuclear pore"/>
    <property type="evidence" value="ECO:0007669"/>
    <property type="project" value="UniProtKB-SubCell"/>
</dbReference>
<dbReference type="Pfam" id="PF16755">
    <property type="entry name" value="Beta-prop_NUP159_NUP214"/>
    <property type="match status" value="1"/>
</dbReference>
<comment type="subcellular location">
    <subcellularLocation>
        <location evidence="1">Nucleus</location>
        <location evidence="1">Nuclear pore complex</location>
    </subcellularLocation>
</comment>
<keyword evidence="3" id="KW-0677">Repeat</keyword>
<dbReference type="GO" id="GO:0008139">
    <property type="term" value="F:nuclear localization sequence binding"/>
    <property type="evidence" value="ECO:0007669"/>
    <property type="project" value="TreeGrafter"/>
</dbReference>
<dbReference type="PANTHER" id="PTHR23193">
    <property type="entry name" value="NUCLEAR PORE COMPLEX PROTEIN NUP"/>
    <property type="match status" value="1"/>
</dbReference>
<evidence type="ECO:0000256" key="12">
    <source>
        <dbReference type="ARBA" id="ARBA00077390"/>
    </source>
</evidence>
<keyword evidence="8" id="KW-0539">Nucleus</keyword>
<evidence type="ECO:0000256" key="7">
    <source>
        <dbReference type="ARBA" id="ARBA00023132"/>
    </source>
</evidence>
<feature type="region of interest" description="Disordered" evidence="14">
    <location>
        <begin position="1885"/>
        <end position="1911"/>
    </location>
</feature>
<evidence type="ECO:0000256" key="5">
    <source>
        <dbReference type="ARBA" id="ARBA00022927"/>
    </source>
</evidence>
<feature type="compositionally biased region" description="Low complexity" evidence="14">
    <location>
        <begin position="1292"/>
        <end position="1322"/>
    </location>
</feature>
<feature type="region of interest" description="Disordered" evidence="14">
    <location>
        <begin position="1158"/>
        <end position="1195"/>
    </location>
</feature>
<keyword evidence="2" id="KW-0813">Transport</keyword>
<evidence type="ECO:0000256" key="13">
    <source>
        <dbReference type="ARBA" id="ARBA00083901"/>
    </source>
</evidence>
<dbReference type="GO" id="GO:0017056">
    <property type="term" value="F:structural constituent of nuclear pore"/>
    <property type="evidence" value="ECO:0007669"/>
    <property type="project" value="TreeGrafter"/>
</dbReference>
<dbReference type="InterPro" id="IPR001680">
    <property type="entry name" value="WD40_rpt"/>
</dbReference>
<evidence type="ECO:0000256" key="3">
    <source>
        <dbReference type="ARBA" id="ARBA00022737"/>
    </source>
</evidence>
<feature type="compositionally biased region" description="Low complexity" evidence="14">
    <location>
        <begin position="1639"/>
        <end position="1658"/>
    </location>
</feature>
<comment type="function">
    <text evidence="9">Part of the nuclear pore complex. Has a critical role in nucleocytoplasmic transport. May serve as a docking site in the receptor-mediated import of substrates across the nuclear pore complex.</text>
</comment>
<evidence type="ECO:0000259" key="15">
    <source>
        <dbReference type="Pfam" id="PF16755"/>
    </source>
</evidence>
<accession>A0A6I9Z5Q6</accession>
<dbReference type="SUPFAM" id="SSF117289">
    <property type="entry name" value="Nucleoporin domain"/>
    <property type="match status" value="1"/>
</dbReference>
<dbReference type="KEGG" id="gfr:102031442"/>
<protein>
    <recommendedName>
        <fullName evidence="11">Nuclear pore complex protein Nup214</fullName>
    </recommendedName>
    <alternativeName>
        <fullName evidence="13">214 kDa nucleoporin</fullName>
    </alternativeName>
    <alternativeName>
        <fullName evidence="12">Nucleoporin Nup214</fullName>
    </alternativeName>
</protein>
<dbReference type="GO" id="GO:0006606">
    <property type="term" value="P:protein import into nucleus"/>
    <property type="evidence" value="ECO:0007669"/>
    <property type="project" value="TreeGrafter"/>
</dbReference>
<dbReference type="GO" id="GO:0006406">
    <property type="term" value="P:mRNA export from nucleus"/>
    <property type="evidence" value="ECO:0007669"/>
    <property type="project" value="UniProtKB-ARBA"/>
</dbReference>
<dbReference type="InParanoid" id="A0A6I9Z5Q6"/>
<dbReference type="Proteomes" id="UP000504602">
    <property type="component" value="Unplaced"/>
</dbReference>
<evidence type="ECO:0000256" key="6">
    <source>
        <dbReference type="ARBA" id="ARBA00023010"/>
    </source>
</evidence>
<feature type="compositionally biased region" description="Polar residues" evidence="14">
    <location>
        <begin position="1450"/>
        <end position="1461"/>
    </location>
</feature>
<feature type="compositionally biased region" description="Polar residues" evidence="14">
    <location>
        <begin position="1487"/>
        <end position="1498"/>
    </location>
</feature>